<sequence>MSSLSAYEELDLDKLTIISLDKYEGMDDDFEIETTNKLYRLRPLPQWDTVEQEEGLKLFLLQMQKESGVLKQQLFLGGVKSAE</sequence>
<proteinExistence type="predicted"/>
<dbReference type="GeneID" id="68101274"/>
<dbReference type="Proteomes" id="UP000816034">
    <property type="component" value="Unassembled WGS sequence"/>
</dbReference>
<dbReference type="EMBL" id="PYSW02000036">
    <property type="protein sequence ID" value="KAG2377735.1"/>
    <property type="molecule type" value="Genomic_DNA"/>
</dbReference>
<reference evidence="1 2" key="1">
    <citation type="journal article" date="2018" name="BMC Genomics">
        <title>The genome of Naegleria lovaniensis, the basis for a comparative approach to unravel pathogenicity factors of the human pathogenic amoeba N. fowleri.</title>
        <authorList>
            <person name="Liechti N."/>
            <person name="Schurch N."/>
            <person name="Bruggmann R."/>
            <person name="Wittwer M."/>
        </authorList>
    </citation>
    <scope>NUCLEOTIDE SEQUENCE [LARGE SCALE GENOMIC DNA]</scope>
    <source>
        <strain evidence="1 2">ATCC 30569</strain>
    </source>
</reference>
<evidence type="ECO:0000313" key="2">
    <source>
        <dbReference type="Proteomes" id="UP000816034"/>
    </source>
</evidence>
<name>A0AA88GJ37_NAELO</name>
<dbReference type="AlphaFoldDB" id="A0AA88GJ37"/>
<protein>
    <submittedName>
        <fullName evidence="1">Uncharacterized protein</fullName>
    </submittedName>
</protein>
<evidence type="ECO:0000313" key="1">
    <source>
        <dbReference type="EMBL" id="KAG2377735.1"/>
    </source>
</evidence>
<accession>A0AA88GJ37</accession>
<comment type="caution">
    <text evidence="1">The sequence shown here is derived from an EMBL/GenBank/DDBJ whole genome shotgun (WGS) entry which is preliminary data.</text>
</comment>
<dbReference type="RefSeq" id="XP_044544997.1">
    <property type="nucleotide sequence ID" value="XM_044698939.1"/>
</dbReference>
<organism evidence="1 2">
    <name type="scientific">Naegleria lovaniensis</name>
    <name type="common">Amoeba</name>
    <dbReference type="NCBI Taxonomy" id="51637"/>
    <lineage>
        <taxon>Eukaryota</taxon>
        <taxon>Discoba</taxon>
        <taxon>Heterolobosea</taxon>
        <taxon>Tetramitia</taxon>
        <taxon>Eutetramitia</taxon>
        <taxon>Vahlkampfiidae</taxon>
        <taxon>Naegleria</taxon>
    </lineage>
</organism>
<gene>
    <name evidence="1" type="ORF">C9374_008820</name>
</gene>
<keyword evidence="2" id="KW-1185">Reference proteome</keyword>